<gene>
    <name evidence="1" type="primary">Dper\GL16984</name>
    <name evidence="1" type="ORF">Dper_GL16984</name>
</gene>
<dbReference type="EMBL" id="CH479183">
    <property type="protein sequence ID" value="EDW35865.1"/>
    <property type="molecule type" value="Genomic_DNA"/>
</dbReference>
<evidence type="ECO:0000313" key="2">
    <source>
        <dbReference type="Proteomes" id="UP000008744"/>
    </source>
</evidence>
<dbReference type="HOGENOM" id="CLU_2925046_0_0_1"/>
<evidence type="ECO:0000313" key="1">
    <source>
        <dbReference type="EMBL" id="EDW35865.1"/>
    </source>
</evidence>
<reference evidence="1 2" key="1">
    <citation type="journal article" date="2007" name="Nature">
        <title>Evolution of genes and genomes on the Drosophila phylogeny.</title>
        <authorList>
            <consortium name="Drosophila 12 Genomes Consortium"/>
            <person name="Clark A.G."/>
            <person name="Eisen M.B."/>
            <person name="Smith D.R."/>
            <person name="Bergman C.M."/>
            <person name="Oliver B."/>
            <person name="Markow T.A."/>
            <person name="Kaufman T.C."/>
            <person name="Kellis M."/>
            <person name="Gelbart W."/>
            <person name="Iyer V.N."/>
            <person name="Pollard D.A."/>
            <person name="Sackton T.B."/>
            <person name="Larracuente A.M."/>
            <person name="Singh N.D."/>
            <person name="Abad J.P."/>
            <person name="Abt D.N."/>
            <person name="Adryan B."/>
            <person name="Aguade M."/>
            <person name="Akashi H."/>
            <person name="Anderson W.W."/>
            <person name="Aquadro C.F."/>
            <person name="Ardell D.H."/>
            <person name="Arguello R."/>
            <person name="Artieri C.G."/>
            <person name="Barbash D.A."/>
            <person name="Barker D."/>
            <person name="Barsanti P."/>
            <person name="Batterham P."/>
            <person name="Batzoglou S."/>
            <person name="Begun D."/>
            <person name="Bhutkar A."/>
            <person name="Blanco E."/>
            <person name="Bosak S.A."/>
            <person name="Bradley R.K."/>
            <person name="Brand A.D."/>
            <person name="Brent M.R."/>
            <person name="Brooks A.N."/>
            <person name="Brown R.H."/>
            <person name="Butlin R.K."/>
            <person name="Caggese C."/>
            <person name="Calvi B.R."/>
            <person name="Bernardo de Carvalho A."/>
            <person name="Caspi A."/>
            <person name="Castrezana S."/>
            <person name="Celniker S.E."/>
            <person name="Chang J.L."/>
            <person name="Chapple C."/>
            <person name="Chatterji S."/>
            <person name="Chinwalla A."/>
            <person name="Civetta A."/>
            <person name="Clifton S.W."/>
            <person name="Comeron J.M."/>
            <person name="Costello J.C."/>
            <person name="Coyne J.A."/>
            <person name="Daub J."/>
            <person name="David R.G."/>
            <person name="Delcher A.L."/>
            <person name="Delehaunty K."/>
            <person name="Do C.B."/>
            <person name="Ebling H."/>
            <person name="Edwards K."/>
            <person name="Eickbush T."/>
            <person name="Evans J.D."/>
            <person name="Filipski A."/>
            <person name="Findeiss S."/>
            <person name="Freyhult E."/>
            <person name="Fulton L."/>
            <person name="Fulton R."/>
            <person name="Garcia A.C."/>
            <person name="Gardiner A."/>
            <person name="Garfield D.A."/>
            <person name="Garvin B.E."/>
            <person name="Gibson G."/>
            <person name="Gilbert D."/>
            <person name="Gnerre S."/>
            <person name="Godfrey J."/>
            <person name="Good R."/>
            <person name="Gotea V."/>
            <person name="Gravely B."/>
            <person name="Greenberg A.J."/>
            <person name="Griffiths-Jones S."/>
            <person name="Gross S."/>
            <person name="Guigo R."/>
            <person name="Gustafson E.A."/>
            <person name="Haerty W."/>
            <person name="Hahn M.W."/>
            <person name="Halligan D.L."/>
            <person name="Halpern A.L."/>
            <person name="Halter G.M."/>
            <person name="Han M.V."/>
            <person name="Heger A."/>
            <person name="Hillier L."/>
            <person name="Hinrichs A.S."/>
            <person name="Holmes I."/>
            <person name="Hoskins R.A."/>
            <person name="Hubisz M.J."/>
            <person name="Hultmark D."/>
            <person name="Huntley M.A."/>
            <person name="Jaffe D.B."/>
            <person name="Jagadeeshan S."/>
            <person name="Jeck W.R."/>
            <person name="Johnson J."/>
            <person name="Jones C.D."/>
            <person name="Jordan W.C."/>
            <person name="Karpen G.H."/>
            <person name="Kataoka E."/>
            <person name="Keightley P.D."/>
            <person name="Kheradpour P."/>
            <person name="Kirkness E.F."/>
            <person name="Koerich L.B."/>
            <person name="Kristiansen K."/>
            <person name="Kudrna D."/>
            <person name="Kulathinal R.J."/>
            <person name="Kumar S."/>
            <person name="Kwok R."/>
            <person name="Lander E."/>
            <person name="Langley C.H."/>
            <person name="Lapoint R."/>
            <person name="Lazzaro B.P."/>
            <person name="Lee S.J."/>
            <person name="Levesque L."/>
            <person name="Li R."/>
            <person name="Lin C.F."/>
            <person name="Lin M.F."/>
            <person name="Lindblad-Toh K."/>
            <person name="Llopart A."/>
            <person name="Long M."/>
            <person name="Low L."/>
            <person name="Lozovsky E."/>
            <person name="Lu J."/>
            <person name="Luo M."/>
            <person name="Machado C.A."/>
            <person name="Makalowski W."/>
            <person name="Marzo M."/>
            <person name="Matsuda M."/>
            <person name="Matzkin L."/>
            <person name="McAllister B."/>
            <person name="McBride C.S."/>
            <person name="McKernan B."/>
            <person name="McKernan K."/>
            <person name="Mendez-Lago M."/>
            <person name="Minx P."/>
            <person name="Mollenhauer M.U."/>
            <person name="Montooth K."/>
            <person name="Mount S.M."/>
            <person name="Mu X."/>
            <person name="Myers E."/>
            <person name="Negre B."/>
            <person name="Newfeld S."/>
            <person name="Nielsen R."/>
            <person name="Noor M.A."/>
            <person name="O'Grady P."/>
            <person name="Pachter L."/>
            <person name="Papaceit M."/>
            <person name="Parisi M.J."/>
            <person name="Parisi M."/>
            <person name="Parts L."/>
            <person name="Pedersen J.S."/>
            <person name="Pesole G."/>
            <person name="Phillippy A.M."/>
            <person name="Ponting C.P."/>
            <person name="Pop M."/>
            <person name="Porcelli D."/>
            <person name="Powell J.R."/>
            <person name="Prohaska S."/>
            <person name="Pruitt K."/>
            <person name="Puig M."/>
            <person name="Quesneville H."/>
            <person name="Ram K.R."/>
            <person name="Rand D."/>
            <person name="Rasmussen M.D."/>
            <person name="Reed L.K."/>
            <person name="Reenan R."/>
            <person name="Reily A."/>
            <person name="Remington K.A."/>
            <person name="Rieger T.T."/>
            <person name="Ritchie M.G."/>
            <person name="Robin C."/>
            <person name="Rogers Y.H."/>
            <person name="Rohde C."/>
            <person name="Rozas J."/>
            <person name="Rubenfield M.J."/>
            <person name="Ruiz A."/>
            <person name="Russo S."/>
            <person name="Salzberg S.L."/>
            <person name="Sanchez-Gracia A."/>
            <person name="Saranga D.J."/>
            <person name="Sato H."/>
            <person name="Schaeffer S.W."/>
            <person name="Schatz M.C."/>
            <person name="Schlenke T."/>
            <person name="Schwartz R."/>
            <person name="Segarra C."/>
            <person name="Singh R.S."/>
            <person name="Sirot L."/>
            <person name="Sirota M."/>
            <person name="Sisneros N.B."/>
            <person name="Smith C.D."/>
            <person name="Smith T.F."/>
            <person name="Spieth J."/>
            <person name="Stage D.E."/>
            <person name="Stark A."/>
            <person name="Stephan W."/>
            <person name="Strausberg R.L."/>
            <person name="Strempel S."/>
            <person name="Sturgill D."/>
            <person name="Sutton G."/>
            <person name="Sutton G.G."/>
            <person name="Tao W."/>
            <person name="Teichmann S."/>
            <person name="Tobari Y.N."/>
            <person name="Tomimura Y."/>
            <person name="Tsolas J.M."/>
            <person name="Valente V.L."/>
            <person name="Venter E."/>
            <person name="Venter J.C."/>
            <person name="Vicario S."/>
            <person name="Vieira F.G."/>
            <person name="Vilella A.J."/>
            <person name="Villasante A."/>
            <person name="Walenz B."/>
            <person name="Wang J."/>
            <person name="Wasserman M."/>
            <person name="Watts T."/>
            <person name="Wilson D."/>
            <person name="Wilson R.K."/>
            <person name="Wing R.A."/>
            <person name="Wolfner M.F."/>
            <person name="Wong A."/>
            <person name="Wong G.K."/>
            <person name="Wu C.I."/>
            <person name="Wu G."/>
            <person name="Yamamoto D."/>
            <person name="Yang H.P."/>
            <person name="Yang S.P."/>
            <person name="Yorke J.A."/>
            <person name="Yoshida K."/>
            <person name="Zdobnov E."/>
            <person name="Zhang P."/>
            <person name="Zhang Y."/>
            <person name="Zimin A.V."/>
            <person name="Baldwin J."/>
            <person name="Abdouelleil A."/>
            <person name="Abdulkadir J."/>
            <person name="Abebe A."/>
            <person name="Abera B."/>
            <person name="Abreu J."/>
            <person name="Acer S.C."/>
            <person name="Aftuck L."/>
            <person name="Alexander A."/>
            <person name="An P."/>
            <person name="Anderson E."/>
            <person name="Anderson S."/>
            <person name="Arachi H."/>
            <person name="Azer M."/>
            <person name="Bachantsang P."/>
            <person name="Barry A."/>
            <person name="Bayul T."/>
            <person name="Berlin A."/>
            <person name="Bessette D."/>
            <person name="Bloom T."/>
            <person name="Blye J."/>
            <person name="Boguslavskiy L."/>
            <person name="Bonnet C."/>
            <person name="Boukhgalter B."/>
            <person name="Bourzgui I."/>
            <person name="Brown A."/>
            <person name="Cahill P."/>
            <person name="Channer S."/>
            <person name="Cheshatsang Y."/>
            <person name="Chuda L."/>
            <person name="Citroen M."/>
            <person name="Collymore A."/>
            <person name="Cooke P."/>
            <person name="Costello M."/>
            <person name="D'Aco K."/>
            <person name="Daza R."/>
            <person name="De Haan G."/>
            <person name="DeGray S."/>
            <person name="DeMaso C."/>
            <person name="Dhargay N."/>
            <person name="Dooley K."/>
            <person name="Dooley E."/>
            <person name="Doricent M."/>
            <person name="Dorje P."/>
            <person name="Dorjee K."/>
            <person name="Dupes A."/>
            <person name="Elong R."/>
            <person name="Falk J."/>
            <person name="Farina A."/>
            <person name="Faro S."/>
            <person name="Ferguson D."/>
            <person name="Fisher S."/>
            <person name="Foley C.D."/>
            <person name="Franke A."/>
            <person name="Friedrich D."/>
            <person name="Gadbois L."/>
            <person name="Gearin G."/>
            <person name="Gearin C.R."/>
            <person name="Giannoukos G."/>
            <person name="Goode T."/>
            <person name="Graham J."/>
            <person name="Grandbois E."/>
            <person name="Grewal S."/>
            <person name="Gyaltsen K."/>
            <person name="Hafez N."/>
            <person name="Hagos B."/>
            <person name="Hall J."/>
            <person name="Henson C."/>
            <person name="Hollinger A."/>
            <person name="Honan T."/>
            <person name="Huard M.D."/>
            <person name="Hughes L."/>
            <person name="Hurhula B."/>
            <person name="Husby M.E."/>
            <person name="Kamat A."/>
            <person name="Kanga B."/>
            <person name="Kashin S."/>
            <person name="Khazanovich D."/>
            <person name="Kisner P."/>
            <person name="Lance K."/>
            <person name="Lara M."/>
            <person name="Lee W."/>
            <person name="Lennon N."/>
            <person name="Letendre F."/>
            <person name="LeVine R."/>
            <person name="Lipovsky A."/>
            <person name="Liu X."/>
            <person name="Liu J."/>
            <person name="Liu S."/>
            <person name="Lokyitsang T."/>
            <person name="Lokyitsang Y."/>
            <person name="Lubonja R."/>
            <person name="Lui A."/>
            <person name="MacDonald P."/>
            <person name="Magnisalis V."/>
            <person name="Maru K."/>
            <person name="Matthews C."/>
            <person name="McCusker W."/>
            <person name="McDonough S."/>
            <person name="Mehta T."/>
            <person name="Meldrim J."/>
            <person name="Meneus L."/>
            <person name="Mihai O."/>
            <person name="Mihalev A."/>
            <person name="Mihova T."/>
            <person name="Mittelman R."/>
            <person name="Mlenga V."/>
            <person name="Montmayeur A."/>
            <person name="Mulrain L."/>
            <person name="Navidi A."/>
            <person name="Naylor J."/>
            <person name="Negash T."/>
            <person name="Nguyen T."/>
            <person name="Nguyen N."/>
            <person name="Nicol R."/>
            <person name="Norbu C."/>
            <person name="Norbu N."/>
            <person name="Novod N."/>
            <person name="O'Neill B."/>
            <person name="Osman S."/>
            <person name="Markiewicz E."/>
            <person name="Oyono O.L."/>
            <person name="Patti C."/>
            <person name="Phunkhang P."/>
            <person name="Pierre F."/>
            <person name="Priest M."/>
            <person name="Raghuraman S."/>
            <person name="Rege F."/>
            <person name="Reyes R."/>
            <person name="Rise C."/>
            <person name="Rogov P."/>
            <person name="Ross K."/>
            <person name="Ryan E."/>
            <person name="Settipalli S."/>
            <person name="Shea T."/>
            <person name="Sherpa N."/>
            <person name="Shi L."/>
            <person name="Shih D."/>
            <person name="Sparrow T."/>
            <person name="Spaulding J."/>
            <person name="Stalker J."/>
            <person name="Stange-Thomann N."/>
            <person name="Stavropoulos S."/>
            <person name="Stone C."/>
            <person name="Strader C."/>
            <person name="Tesfaye S."/>
            <person name="Thomson T."/>
            <person name="Thoulutsang Y."/>
            <person name="Thoulutsang D."/>
            <person name="Topham K."/>
            <person name="Topping I."/>
            <person name="Tsamla T."/>
            <person name="Vassiliev H."/>
            <person name="Vo A."/>
            <person name="Wangchuk T."/>
            <person name="Wangdi T."/>
            <person name="Weiand M."/>
            <person name="Wilkinson J."/>
            <person name="Wilson A."/>
            <person name="Yadav S."/>
            <person name="Young G."/>
            <person name="Yu Q."/>
            <person name="Zembek L."/>
            <person name="Zhong D."/>
            <person name="Zimmer A."/>
            <person name="Zwirko Z."/>
            <person name="Jaffe D.B."/>
            <person name="Alvarez P."/>
            <person name="Brockman W."/>
            <person name="Butler J."/>
            <person name="Chin C."/>
            <person name="Gnerre S."/>
            <person name="Grabherr M."/>
            <person name="Kleber M."/>
            <person name="Mauceli E."/>
            <person name="MacCallum I."/>
        </authorList>
    </citation>
    <scope>NUCLEOTIDE SEQUENCE [LARGE SCALE GENOMIC DNA]</scope>
    <source>
        <strain evidence="2">MSH-3 / Tucson 14011-0111.49</strain>
    </source>
</reference>
<organism evidence="2">
    <name type="scientific">Drosophila persimilis</name>
    <name type="common">Fruit fly</name>
    <dbReference type="NCBI Taxonomy" id="7234"/>
    <lineage>
        <taxon>Eukaryota</taxon>
        <taxon>Metazoa</taxon>
        <taxon>Ecdysozoa</taxon>
        <taxon>Arthropoda</taxon>
        <taxon>Hexapoda</taxon>
        <taxon>Insecta</taxon>
        <taxon>Pterygota</taxon>
        <taxon>Neoptera</taxon>
        <taxon>Endopterygota</taxon>
        <taxon>Diptera</taxon>
        <taxon>Brachycera</taxon>
        <taxon>Muscomorpha</taxon>
        <taxon>Ephydroidea</taxon>
        <taxon>Drosophilidae</taxon>
        <taxon>Drosophila</taxon>
        <taxon>Sophophora</taxon>
    </lineage>
</organism>
<name>B4GH95_DROPE</name>
<proteinExistence type="predicted"/>
<sequence>MSSVLLQSIIRTSANADEESLDDLSGNLSGLIYLRIAPHSTLVLIFFDELIALREKYDLHY</sequence>
<dbReference type="Proteomes" id="UP000008744">
    <property type="component" value="Unassembled WGS sequence"/>
</dbReference>
<protein>
    <submittedName>
        <fullName evidence="1">GL16984</fullName>
    </submittedName>
</protein>
<keyword evidence="2" id="KW-1185">Reference proteome</keyword>
<accession>B4GH95</accession>
<dbReference type="eggNOG" id="KOG0755">
    <property type="taxonomic scope" value="Eukaryota"/>
</dbReference>
<dbReference type="AlphaFoldDB" id="B4GH95"/>